<dbReference type="EC" id="1.11.1.-" evidence="7"/>
<keyword evidence="6 7" id="KW-0408">Iron</keyword>
<evidence type="ECO:0000256" key="5">
    <source>
        <dbReference type="ARBA" id="ARBA00023002"/>
    </source>
</evidence>
<dbReference type="OrthoDB" id="255727at2"/>
<dbReference type="SUPFAM" id="SSF56634">
    <property type="entry name" value="Heme-dependent catalase-like"/>
    <property type="match status" value="1"/>
</dbReference>
<dbReference type="GO" id="GO:0042542">
    <property type="term" value="P:response to hydrogen peroxide"/>
    <property type="evidence" value="ECO:0007669"/>
    <property type="project" value="TreeGrafter"/>
</dbReference>
<keyword evidence="12" id="KW-1185">Reference proteome</keyword>
<evidence type="ECO:0000256" key="1">
    <source>
        <dbReference type="ARBA" id="ARBA00005329"/>
    </source>
</evidence>
<comment type="function">
    <text evidence="7">Has an organic peroxide-dependent peroxidase activity.</text>
</comment>
<proteinExistence type="inferred from homology"/>
<evidence type="ECO:0000256" key="9">
    <source>
        <dbReference type="SAM" id="SignalP"/>
    </source>
</evidence>
<dbReference type="AlphaFoldDB" id="A0A509EFT8"/>
<keyword evidence="4 7" id="KW-0479">Metal-binding</keyword>
<dbReference type="EMBL" id="CABFPH010000037">
    <property type="protein sequence ID" value="VUD72269.1"/>
    <property type="molecule type" value="Genomic_DNA"/>
</dbReference>
<dbReference type="GO" id="GO:0004096">
    <property type="term" value="F:catalase activity"/>
    <property type="evidence" value="ECO:0007669"/>
    <property type="project" value="InterPro"/>
</dbReference>
<dbReference type="Pfam" id="PF00199">
    <property type="entry name" value="Catalase"/>
    <property type="match status" value="1"/>
</dbReference>
<accession>A0A509EFT8</accession>
<comment type="similarity">
    <text evidence="1 7">Belongs to the catalase family.</text>
</comment>
<evidence type="ECO:0000259" key="10">
    <source>
        <dbReference type="SMART" id="SM01060"/>
    </source>
</evidence>
<dbReference type="PANTHER" id="PTHR11465:SF9">
    <property type="entry name" value="CATALASE"/>
    <property type="match status" value="1"/>
</dbReference>
<feature type="domain" description="Catalase core" evidence="10">
    <location>
        <begin position="22"/>
        <end position="326"/>
    </location>
</feature>
<dbReference type="PROSITE" id="PS51402">
    <property type="entry name" value="CATALASE_3"/>
    <property type="match status" value="1"/>
</dbReference>
<feature type="signal peptide" evidence="9">
    <location>
        <begin position="1"/>
        <end position="23"/>
    </location>
</feature>
<dbReference type="RefSeq" id="WP_142583600.1">
    <property type="nucleotide sequence ID" value="NZ_CABFPH010000037.1"/>
</dbReference>
<comment type="cofactor">
    <cofactor evidence="7">
        <name>heme</name>
        <dbReference type="ChEBI" id="CHEBI:30413"/>
    </cofactor>
</comment>
<evidence type="ECO:0000256" key="4">
    <source>
        <dbReference type="ARBA" id="ARBA00022723"/>
    </source>
</evidence>
<keyword evidence="2 7" id="KW-0575">Peroxidase</keyword>
<dbReference type="SMART" id="SM01060">
    <property type="entry name" value="Catalase"/>
    <property type="match status" value="1"/>
</dbReference>
<evidence type="ECO:0000256" key="7">
    <source>
        <dbReference type="PIRNR" id="PIRNR000296"/>
    </source>
</evidence>
<dbReference type="Proteomes" id="UP000410984">
    <property type="component" value="Unassembled WGS sequence"/>
</dbReference>
<evidence type="ECO:0000256" key="8">
    <source>
        <dbReference type="PIRSR" id="PIRSR000296-2"/>
    </source>
</evidence>
<keyword evidence="9" id="KW-0732">Signal</keyword>
<evidence type="ECO:0000313" key="12">
    <source>
        <dbReference type="Proteomes" id="UP000410984"/>
    </source>
</evidence>
<reference evidence="11 12" key="1">
    <citation type="submission" date="2019-06" db="EMBL/GenBank/DDBJ databases">
        <authorList>
            <person name="Rodrigo-Torres L."/>
            <person name="Arahal R. D."/>
            <person name="Lucena T."/>
        </authorList>
    </citation>
    <scope>NUCLEOTIDE SEQUENCE [LARGE SCALE GENOMIC DNA]</scope>
    <source>
        <strain evidence="11 12">SB0023/3</strain>
    </source>
</reference>
<dbReference type="GO" id="GO:0020037">
    <property type="term" value="F:heme binding"/>
    <property type="evidence" value="ECO:0007669"/>
    <property type="project" value="InterPro"/>
</dbReference>
<dbReference type="PANTHER" id="PTHR11465">
    <property type="entry name" value="CATALASE"/>
    <property type="match status" value="1"/>
</dbReference>
<name>A0A509EFT8_9HYPH</name>
<keyword evidence="5 7" id="KW-0560">Oxidoreductase</keyword>
<dbReference type="PIRSF" id="PIRSF000296">
    <property type="entry name" value="SrpA"/>
    <property type="match status" value="1"/>
</dbReference>
<dbReference type="GO" id="GO:0005737">
    <property type="term" value="C:cytoplasm"/>
    <property type="evidence" value="ECO:0007669"/>
    <property type="project" value="TreeGrafter"/>
</dbReference>
<evidence type="ECO:0000256" key="2">
    <source>
        <dbReference type="ARBA" id="ARBA00022559"/>
    </source>
</evidence>
<gene>
    <name evidence="11" type="primary">srpA</name>
    <name evidence="11" type="ORF">MET9862_02864</name>
</gene>
<organism evidence="11 12">
    <name type="scientific">Methylobacterium symbioticum</name>
    <dbReference type="NCBI Taxonomy" id="2584084"/>
    <lineage>
        <taxon>Bacteria</taxon>
        <taxon>Pseudomonadati</taxon>
        <taxon>Pseudomonadota</taxon>
        <taxon>Alphaproteobacteria</taxon>
        <taxon>Hyphomicrobiales</taxon>
        <taxon>Methylobacteriaceae</taxon>
        <taxon>Methylobacterium</taxon>
    </lineage>
</organism>
<dbReference type="InterPro" id="IPR020835">
    <property type="entry name" value="Catalase_sf"/>
</dbReference>
<evidence type="ECO:0000256" key="3">
    <source>
        <dbReference type="ARBA" id="ARBA00022617"/>
    </source>
</evidence>
<evidence type="ECO:0000256" key="6">
    <source>
        <dbReference type="ARBA" id="ARBA00023004"/>
    </source>
</evidence>
<dbReference type="CDD" id="cd08153">
    <property type="entry name" value="srpA_like"/>
    <property type="match status" value="1"/>
</dbReference>
<dbReference type="GO" id="GO:0046872">
    <property type="term" value="F:metal ion binding"/>
    <property type="evidence" value="ECO:0007669"/>
    <property type="project" value="UniProtKB-KW"/>
</dbReference>
<dbReference type="InterPro" id="IPR018028">
    <property type="entry name" value="Catalase"/>
</dbReference>
<dbReference type="InterPro" id="IPR011614">
    <property type="entry name" value="Catalase_core"/>
</dbReference>
<dbReference type="Gene3D" id="2.40.180.10">
    <property type="entry name" value="Catalase core domain"/>
    <property type="match status" value="1"/>
</dbReference>
<dbReference type="Gene3D" id="1.20.1280.120">
    <property type="match status" value="1"/>
</dbReference>
<feature type="binding site" description="axial binding residue" evidence="8">
    <location>
        <position position="317"/>
    </location>
    <ligand>
        <name>heme</name>
        <dbReference type="ChEBI" id="CHEBI:30413"/>
    </ligand>
    <ligandPart>
        <name>Fe</name>
        <dbReference type="ChEBI" id="CHEBI:18248"/>
    </ligandPart>
</feature>
<evidence type="ECO:0000313" key="11">
    <source>
        <dbReference type="EMBL" id="VUD72269.1"/>
    </source>
</evidence>
<sequence>MTWLRTLLGCTAATACLLTAASAEEVDPASIVAAQLAAGGNQPGVRASGAKGICLTGTFSPASGATALSKAPHFQKTVPVTARFSMGGSNAKISDKTKPVTRGFAMRMNDPSGDMVFVVISAPVFGTRTPGQLLEALRVRAPGPDGKPDADKIKAFTTQYPETTRQAAWLNARPVPASYAGVDYWAVHAYTLTNAKGEATVAKLKFVSAEKAGLSDDELKAKPDSFYADELKERLAKGPARFDLVAILAEPGDPTADPTATWPEESRKTETLGTLAITGIEPDATCDARTFDPVAELPEGVAGPADDPMFAIRSPAYAVSVSRRTN</sequence>
<keyword evidence="3 7" id="KW-0349">Heme</keyword>
<dbReference type="InterPro" id="IPR024168">
    <property type="entry name" value="Catalase_SrpA-type_pred"/>
</dbReference>
<feature type="chain" id="PRO_5021291719" description="Catalase-related peroxidase" evidence="9">
    <location>
        <begin position="24"/>
        <end position="326"/>
    </location>
</feature>
<dbReference type="GO" id="GO:0042744">
    <property type="term" value="P:hydrogen peroxide catabolic process"/>
    <property type="evidence" value="ECO:0007669"/>
    <property type="project" value="TreeGrafter"/>
</dbReference>
<dbReference type="PROSITE" id="PS51257">
    <property type="entry name" value="PROKAR_LIPOPROTEIN"/>
    <property type="match status" value="1"/>
</dbReference>
<protein>
    <recommendedName>
        <fullName evidence="7">Catalase-related peroxidase</fullName>
        <ecNumber evidence="7">1.11.1.-</ecNumber>
    </recommendedName>
</protein>